<accession>A0AAI9PCL7</accession>
<reference evidence="4" key="1">
    <citation type="submission" date="2022-06" db="EMBL/GenBank/DDBJ databases">
        <title>Draft genome sequences of Pectobacterium carotovorum subsp. carotovorum str. NBRC12380.</title>
        <authorList>
            <person name="Wakabayashi Y."/>
            <person name="Kojima K."/>
        </authorList>
    </citation>
    <scope>NUCLEOTIDE SEQUENCE</scope>
    <source>
        <strain evidence="4">NBRC 12380</strain>
    </source>
</reference>
<dbReference type="EMBL" id="BSRL01000001">
    <property type="protein sequence ID" value="GLV67926.1"/>
    <property type="molecule type" value="Genomic_DNA"/>
</dbReference>
<dbReference type="Pfam" id="PF01547">
    <property type="entry name" value="SBP_bac_1"/>
    <property type="match status" value="1"/>
</dbReference>
<dbReference type="Proteomes" id="UP001165145">
    <property type="component" value="Unassembled WGS sequence"/>
</dbReference>
<dbReference type="GO" id="GO:0030313">
    <property type="term" value="C:cell envelope"/>
    <property type="evidence" value="ECO:0007669"/>
    <property type="project" value="UniProtKB-ARBA"/>
</dbReference>
<keyword evidence="3" id="KW-0732">Signal</keyword>
<protein>
    <submittedName>
        <fullName evidence="5">Sugar ABC transporter substrate-binding protein</fullName>
    </submittedName>
</protein>
<dbReference type="InterPro" id="IPR050490">
    <property type="entry name" value="Bact_solute-bd_prot1"/>
</dbReference>
<proteinExistence type="inferred from homology"/>
<dbReference type="InterPro" id="IPR006059">
    <property type="entry name" value="SBP"/>
</dbReference>
<dbReference type="GO" id="GO:0042597">
    <property type="term" value="C:periplasmic space"/>
    <property type="evidence" value="ECO:0007669"/>
    <property type="project" value="UniProtKB-SubCell"/>
</dbReference>
<evidence type="ECO:0000256" key="1">
    <source>
        <dbReference type="ARBA" id="ARBA00004418"/>
    </source>
</evidence>
<dbReference type="Proteomes" id="UP001058167">
    <property type="component" value="Unassembled WGS sequence"/>
</dbReference>
<keyword evidence="6" id="KW-1185">Reference proteome</keyword>
<dbReference type="AlphaFoldDB" id="A0AAI9PCL7"/>
<evidence type="ECO:0000256" key="3">
    <source>
        <dbReference type="SAM" id="SignalP"/>
    </source>
</evidence>
<comment type="similarity">
    <text evidence="2">Belongs to the bacterial solute-binding protein 1 family.</text>
</comment>
<name>A0AAI9PCL7_PECCC</name>
<comment type="caution">
    <text evidence="5">The sequence shown here is derived from an EMBL/GenBank/DDBJ whole genome shotgun (WGS) entry which is preliminary data.</text>
</comment>
<dbReference type="PANTHER" id="PTHR43649">
    <property type="entry name" value="ARABINOSE-BINDING PROTEIN-RELATED"/>
    <property type="match status" value="1"/>
</dbReference>
<dbReference type="SUPFAM" id="SSF53850">
    <property type="entry name" value="Periplasmic binding protein-like II"/>
    <property type="match status" value="1"/>
</dbReference>
<organism evidence="5 7">
    <name type="scientific">Pectobacterium carotovorum subsp. carotovorum</name>
    <name type="common">Erwinia carotovora subsp. carotovora</name>
    <dbReference type="NCBI Taxonomy" id="555"/>
    <lineage>
        <taxon>Bacteria</taxon>
        <taxon>Pseudomonadati</taxon>
        <taxon>Pseudomonadota</taxon>
        <taxon>Gammaproteobacteria</taxon>
        <taxon>Enterobacterales</taxon>
        <taxon>Pectobacteriaceae</taxon>
        <taxon>Pectobacterium</taxon>
    </lineage>
</organism>
<comment type="subcellular location">
    <subcellularLocation>
        <location evidence="1">Periplasm</location>
    </subcellularLocation>
</comment>
<evidence type="ECO:0000313" key="5">
    <source>
        <dbReference type="EMBL" id="GLV67926.1"/>
    </source>
</evidence>
<dbReference type="PANTHER" id="PTHR43649:SF11">
    <property type="entry name" value="ABC TRANSPORTER SUBSTRATE-BINDING PROTEIN YESO-RELATED"/>
    <property type="match status" value="1"/>
</dbReference>
<dbReference type="Gene3D" id="3.40.190.10">
    <property type="entry name" value="Periplasmic binding protein-like II"/>
    <property type="match status" value="2"/>
</dbReference>
<sequence>METSEYYYKGSIMAKTRNKLSHLLLLCAALPVGAAFSHSADAAEIRISWWGGNQRHEATLAAINAFQKANPTITVKAEYAGWDGYLSRLSTQMAGGQEPDVIRIDWNWLPQFSRNGDGFYDLNKQKDILGLGDFSPNALKTADVKGKLQGLPISMTSRSMIYNKTTWDKAGVAYPQTWDELFAAGPVFKQKLGDNYYPLGVAQGSSDVLDILTLGRSYMAQKYGIDMIDEKKQSIAYSRDQVRELFGFYKKLVDSHVIPDQRYFSSFGRTNVYEIRPWINGELAGMYLWDSAIYTYSSNMPKDAVLETGPFLTMPNAKDSGLTTKPSSLFAISKNSKHPKEAAMLMSFMLSNPEGVKALGLQNGMPANPKAQKLLEEIGVINPGNLLANAYRAAAEQPASKVPVSPFMENQEFVQLWTSSLQKLDYGNGEVNKVADDFLNSANRILKRAIR</sequence>
<dbReference type="EMBL" id="BRLF01000001">
    <property type="protein sequence ID" value="GKX45619.1"/>
    <property type="molecule type" value="Genomic_DNA"/>
</dbReference>
<feature type="chain" id="PRO_5042573647" evidence="3">
    <location>
        <begin position="35"/>
        <end position="451"/>
    </location>
</feature>
<evidence type="ECO:0000256" key="2">
    <source>
        <dbReference type="ARBA" id="ARBA00008520"/>
    </source>
</evidence>
<feature type="signal peptide" evidence="3">
    <location>
        <begin position="1"/>
        <end position="34"/>
    </location>
</feature>
<evidence type="ECO:0000313" key="4">
    <source>
        <dbReference type="EMBL" id="GKX45619.1"/>
    </source>
</evidence>
<gene>
    <name evidence="5" type="ORF">Pcaca03_03700</name>
    <name evidence="4" type="ORF">SOASR016_03710</name>
</gene>
<evidence type="ECO:0000313" key="6">
    <source>
        <dbReference type="Proteomes" id="UP001058167"/>
    </source>
</evidence>
<evidence type="ECO:0000313" key="7">
    <source>
        <dbReference type="Proteomes" id="UP001165145"/>
    </source>
</evidence>
<reference evidence="5" key="2">
    <citation type="submission" date="2023-02" db="EMBL/GenBank/DDBJ databases">
        <title>Pectobacterium carotovorum subsp. carotovorum NBRC 12380.</title>
        <authorList>
            <person name="Ichikawa N."/>
            <person name="Sato H."/>
            <person name="Tonouchi N."/>
        </authorList>
    </citation>
    <scope>NUCLEOTIDE SEQUENCE</scope>
    <source>
        <strain evidence="5">NBRC 12380</strain>
    </source>
</reference>